<dbReference type="Proteomes" id="UP000234333">
    <property type="component" value="Unassembled WGS sequence"/>
</dbReference>
<protein>
    <submittedName>
        <fullName evidence="1">Uncharacterized protein</fullName>
    </submittedName>
</protein>
<name>A0A2H1HIQ0_9MICO</name>
<sequence length="78" mass="8676">MNPGAKDHSLQFQSFVRTDDCPKRYLQLNPAVPDSNNVVHLSKSTNLGRLGSLRLSQKPALPISFTRKTLGRPHACFT</sequence>
<gene>
    <name evidence="1" type="ORF">BC102111_00028</name>
</gene>
<reference evidence="1 2" key="1">
    <citation type="submission" date="2017-03" db="EMBL/GenBank/DDBJ databases">
        <authorList>
            <person name="Afonso C.L."/>
            <person name="Miller P.J."/>
            <person name="Scott M.A."/>
            <person name="Spackman E."/>
            <person name="Goraichik I."/>
            <person name="Dimitrov K.M."/>
            <person name="Suarez D.L."/>
            <person name="Swayne D.E."/>
        </authorList>
    </citation>
    <scope>NUCLEOTIDE SEQUENCE [LARGE SCALE GENOMIC DNA]</scope>
    <source>
        <strain evidence="1 2">CIP 102111</strain>
    </source>
</reference>
<accession>A0A2H1HIQ0</accession>
<proteinExistence type="predicted"/>
<organism evidence="1 2">
    <name type="scientific">Brevibacterium casei CIP 102111</name>
    <dbReference type="NCBI Taxonomy" id="1255625"/>
    <lineage>
        <taxon>Bacteria</taxon>
        <taxon>Bacillati</taxon>
        <taxon>Actinomycetota</taxon>
        <taxon>Actinomycetes</taxon>
        <taxon>Micrococcales</taxon>
        <taxon>Brevibacteriaceae</taxon>
        <taxon>Brevibacterium</taxon>
    </lineage>
</organism>
<evidence type="ECO:0000313" key="2">
    <source>
        <dbReference type="Proteomes" id="UP000234333"/>
    </source>
</evidence>
<dbReference type="AlphaFoldDB" id="A0A2H1HIQ0"/>
<dbReference type="EMBL" id="FXZC01000001">
    <property type="protein sequence ID" value="SMX62809.1"/>
    <property type="molecule type" value="Genomic_DNA"/>
</dbReference>
<evidence type="ECO:0000313" key="1">
    <source>
        <dbReference type="EMBL" id="SMX62809.1"/>
    </source>
</evidence>